<evidence type="ECO:0000256" key="1">
    <source>
        <dbReference type="ARBA" id="ARBA00010613"/>
    </source>
</evidence>
<dbReference type="SUPFAM" id="SSF56317">
    <property type="entry name" value="Carbon-nitrogen hydrolase"/>
    <property type="match status" value="1"/>
</dbReference>
<feature type="domain" description="CN hydrolase" evidence="2">
    <location>
        <begin position="1"/>
        <end position="233"/>
    </location>
</feature>
<sequence>MKVAGIQWNVRLGDCEYNYAMAEKYIIKAAKQGNELLVLPELWNTGFFPKNIYDIADEKGDYTQAFLQRLATTLGVHIIGGSVAVREQKRLYNRLYTVTRMGEIVCTYDKVHLFTRGHEDEYFSAGSRCGRWQLDGISMGAILCYDLRFGGWIQKVMNEPCDVLFVSAAWPTKRGMHWDLLNRARAIEHQCYVVAVNTCGSILYGHSQVIDPWGNILVQAGIEDEIIEGEIKPETVVEIRNKIPVQADIRKDLYR</sequence>
<dbReference type="InterPro" id="IPR003010">
    <property type="entry name" value="C-N_Hydrolase"/>
</dbReference>
<dbReference type="GO" id="GO:0016787">
    <property type="term" value="F:hydrolase activity"/>
    <property type="evidence" value="ECO:0007669"/>
    <property type="project" value="UniProtKB-KW"/>
</dbReference>
<evidence type="ECO:0000259" key="2">
    <source>
        <dbReference type="PROSITE" id="PS50263"/>
    </source>
</evidence>
<dbReference type="EMBL" id="NFMF01000003">
    <property type="protein sequence ID" value="PNH22197.1"/>
    <property type="molecule type" value="Genomic_DNA"/>
</dbReference>
<dbReference type="AlphaFoldDB" id="A0A2J8BBQ2"/>
<dbReference type="InterPro" id="IPR036526">
    <property type="entry name" value="C-N_Hydrolase_sf"/>
</dbReference>
<accession>A0A2J8BBQ2</accession>
<protein>
    <submittedName>
        <fullName evidence="3">Hydrolase</fullName>
    </submittedName>
</protein>
<dbReference type="PROSITE" id="PS50263">
    <property type="entry name" value="CN_HYDROLASE"/>
    <property type="match status" value="1"/>
</dbReference>
<organism evidence="3 4">
    <name type="scientific">Megasphaera hutchinsoni</name>
    <dbReference type="NCBI Taxonomy" id="1588748"/>
    <lineage>
        <taxon>Bacteria</taxon>
        <taxon>Bacillati</taxon>
        <taxon>Bacillota</taxon>
        <taxon>Negativicutes</taxon>
        <taxon>Veillonellales</taxon>
        <taxon>Veillonellaceae</taxon>
        <taxon>Megasphaera</taxon>
    </lineage>
</organism>
<dbReference type="PANTHER" id="PTHR23088">
    <property type="entry name" value="NITRILASE-RELATED"/>
    <property type="match status" value="1"/>
</dbReference>
<reference evidence="3 4" key="1">
    <citation type="submission" date="2017-05" db="EMBL/GenBank/DDBJ databases">
        <authorList>
            <person name="Song R."/>
            <person name="Chenine A.L."/>
            <person name="Ruprecht R.M."/>
        </authorList>
    </citation>
    <scope>NUCLEOTIDE SEQUENCE [LARGE SCALE GENOMIC DNA]</scope>
    <source>
        <strain evidence="3 4">KA00229</strain>
    </source>
</reference>
<dbReference type="PANTHER" id="PTHR23088:SF27">
    <property type="entry name" value="DEAMINATED GLUTATHIONE AMIDASE"/>
    <property type="match status" value="1"/>
</dbReference>
<evidence type="ECO:0000313" key="3">
    <source>
        <dbReference type="EMBL" id="PNH22197.1"/>
    </source>
</evidence>
<name>A0A2J8BBQ2_9FIRM</name>
<gene>
    <name evidence="3" type="ORF">CAL30_02765</name>
</gene>
<comment type="caution">
    <text evidence="3">The sequence shown here is derived from an EMBL/GenBank/DDBJ whole genome shotgun (WGS) entry which is preliminary data.</text>
</comment>
<dbReference type="Pfam" id="PF00795">
    <property type="entry name" value="CN_hydrolase"/>
    <property type="match status" value="1"/>
</dbReference>
<proteinExistence type="inferred from homology"/>
<keyword evidence="3" id="KW-0378">Hydrolase</keyword>
<dbReference type="CDD" id="cd07583">
    <property type="entry name" value="nitrilase_5"/>
    <property type="match status" value="1"/>
</dbReference>
<dbReference type="RefSeq" id="WP_102889222.1">
    <property type="nucleotide sequence ID" value="NZ_NFMF01000003.1"/>
</dbReference>
<evidence type="ECO:0000313" key="4">
    <source>
        <dbReference type="Proteomes" id="UP000242958"/>
    </source>
</evidence>
<comment type="similarity">
    <text evidence="1">Belongs to the carbon-nitrogen hydrolase superfamily. NIT1/NIT2 family.</text>
</comment>
<dbReference type="Proteomes" id="UP000242958">
    <property type="component" value="Unassembled WGS sequence"/>
</dbReference>
<dbReference type="Gene3D" id="3.60.110.10">
    <property type="entry name" value="Carbon-nitrogen hydrolase"/>
    <property type="match status" value="1"/>
</dbReference>